<keyword evidence="2" id="KW-1185">Reference proteome</keyword>
<reference evidence="1 2" key="1">
    <citation type="submission" date="2024-08" db="EMBL/GenBank/DDBJ databases">
        <title>Mycobacterium servetensis sp. nov., a novel rapid-growing mycobacterial species recovered from a human patient in Zaragoza, Spain.</title>
        <authorList>
            <person name="Tristancho-Baro A.I."/>
            <person name="Buenestado-Serrano S."/>
            <person name="Garcia De Viedma D."/>
            <person name="Milagro-Beamonte A."/>
            <person name="Burillo N."/>
            <person name="Sanz S."/>
            <person name="Lopez-Calleja A.I."/>
            <person name="Penas-Utrilla D."/>
            <person name="Guardingo M."/>
            <person name="Garcia M.J."/>
            <person name="Vinuelas-Bayon J."/>
        </authorList>
    </citation>
    <scope>NUCLEOTIDE SEQUENCE [LARGE SCALE GENOMIC DNA]</scope>
    <source>
        <strain evidence="2">HUMS_12744610</strain>
    </source>
</reference>
<dbReference type="RefSeq" id="WP_369741970.1">
    <property type="nucleotide sequence ID" value="NZ_JBGEDP010000002.1"/>
</dbReference>
<dbReference type="EMBL" id="JBGEDP010000002">
    <property type="protein sequence ID" value="MEY8018914.1"/>
    <property type="molecule type" value="Genomic_DNA"/>
</dbReference>
<accession>A0ABV4C8T0</accession>
<organism evidence="1 2">
    <name type="scientific">Mycobacterium servetii</name>
    <dbReference type="NCBI Taxonomy" id="3237418"/>
    <lineage>
        <taxon>Bacteria</taxon>
        <taxon>Bacillati</taxon>
        <taxon>Actinomycetota</taxon>
        <taxon>Actinomycetes</taxon>
        <taxon>Mycobacteriales</taxon>
        <taxon>Mycobacteriaceae</taxon>
        <taxon>Mycobacterium</taxon>
    </lineage>
</organism>
<dbReference type="Proteomes" id="UP001564760">
    <property type="component" value="Unassembled WGS sequence"/>
</dbReference>
<name>A0ABV4C8T0_9MYCO</name>
<evidence type="ECO:0000313" key="1">
    <source>
        <dbReference type="EMBL" id="MEY8018914.1"/>
    </source>
</evidence>
<protein>
    <submittedName>
        <fullName evidence="1">Uncharacterized protein</fullName>
    </submittedName>
</protein>
<gene>
    <name evidence="1" type="ORF">AB8998_30145</name>
</gene>
<comment type="caution">
    <text evidence="1">The sequence shown here is derived from an EMBL/GenBank/DDBJ whole genome shotgun (WGS) entry which is preliminary data.</text>
</comment>
<evidence type="ECO:0000313" key="2">
    <source>
        <dbReference type="Proteomes" id="UP001564760"/>
    </source>
</evidence>
<sequence>MEMALRGWEALLLSLGSPSRTVMADIQYAVLMATQPILPPPIVVAAGA</sequence>
<proteinExistence type="predicted"/>